<proteinExistence type="predicted"/>
<evidence type="ECO:0000313" key="2">
    <source>
        <dbReference type="EMBL" id="ELY66338.1"/>
    </source>
</evidence>
<keyword evidence="3" id="KW-1185">Reference proteome</keyword>
<dbReference type="STRING" id="1227496.C489_13311"/>
<dbReference type="AlphaFoldDB" id="L9Y0D5"/>
<sequence length="68" mass="7349">MVSAGVSVFDADDIQVALVSRARVLIDVLTWFDDDRLIAVVDEGGDRSRPESDDLNGAIGRIGRYGGR</sequence>
<feature type="region of interest" description="Disordered" evidence="1">
    <location>
        <begin position="45"/>
        <end position="68"/>
    </location>
</feature>
<accession>L9Y0D5</accession>
<organism evidence="2 3">
    <name type="scientific">Natrinema versiforme JCM 10478</name>
    <dbReference type="NCBI Taxonomy" id="1227496"/>
    <lineage>
        <taxon>Archaea</taxon>
        <taxon>Methanobacteriati</taxon>
        <taxon>Methanobacteriota</taxon>
        <taxon>Stenosarchaea group</taxon>
        <taxon>Halobacteria</taxon>
        <taxon>Halobacteriales</taxon>
        <taxon>Natrialbaceae</taxon>
        <taxon>Natrinema</taxon>
    </lineage>
</organism>
<gene>
    <name evidence="2" type="ORF">C489_13311</name>
</gene>
<name>L9Y0D5_9EURY</name>
<protein>
    <submittedName>
        <fullName evidence="2">Uncharacterized protein</fullName>
    </submittedName>
</protein>
<evidence type="ECO:0000256" key="1">
    <source>
        <dbReference type="SAM" id="MobiDB-lite"/>
    </source>
</evidence>
<dbReference type="EMBL" id="AOID01000036">
    <property type="protein sequence ID" value="ELY66338.1"/>
    <property type="molecule type" value="Genomic_DNA"/>
</dbReference>
<comment type="caution">
    <text evidence="2">The sequence shown here is derived from an EMBL/GenBank/DDBJ whole genome shotgun (WGS) entry which is preliminary data.</text>
</comment>
<evidence type="ECO:0000313" key="3">
    <source>
        <dbReference type="Proteomes" id="UP000011632"/>
    </source>
</evidence>
<reference evidence="2 3" key="1">
    <citation type="journal article" date="2014" name="PLoS Genet.">
        <title>Phylogenetically driven sequencing of extremely halophilic archaea reveals strategies for static and dynamic osmo-response.</title>
        <authorList>
            <person name="Becker E.A."/>
            <person name="Seitzer P.M."/>
            <person name="Tritt A."/>
            <person name="Larsen D."/>
            <person name="Krusor M."/>
            <person name="Yao A.I."/>
            <person name="Wu D."/>
            <person name="Madern D."/>
            <person name="Eisen J.A."/>
            <person name="Darling A.E."/>
            <person name="Facciotti M.T."/>
        </authorList>
    </citation>
    <scope>NUCLEOTIDE SEQUENCE [LARGE SCALE GENOMIC DNA]</scope>
    <source>
        <strain evidence="2 3">JCM 10478</strain>
    </source>
</reference>
<dbReference type="Proteomes" id="UP000011632">
    <property type="component" value="Unassembled WGS sequence"/>
</dbReference>